<proteinExistence type="predicted"/>
<dbReference type="Pfam" id="PF07963">
    <property type="entry name" value="N_methyl"/>
    <property type="match status" value="1"/>
</dbReference>
<dbReference type="PIRSF" id="PIRSF021292">
    <property type="entry name" value="Competence_ComGD"/>
    <property type="match status" value="1"/>
</dbReference>
<dbReference type="InterPro" id="IPR045584">
    <property type="entry name" value="Pilin-like"/>
</dbReference>
<sequence>MRLRKGFTLGELIVVIAIIGILSSLVMPSIINWIHKIKVKSFSEEILSDLEWARCLAFKKGSSKVEFQSDRYLIYVPENSTSPIKEKVAPEKIAIKANLDLEKTRIKFKRNKLPDTGGNIEIKDSESEIIYYKIVINSTSGRIYLEKIQ</sequence>
<evidence type="ECO:0000256" key="1">
    <source>
        <dbReference type="SAM" id="Phobius"/>
    </source>
</evidence>
<dbReference type="InParanoid" id="F0S0C0"/>
<reference evidence="2 3" key="1">
    <citation type="journal article" date="2011" name="Stand. Genomic Sci.">
        <title>Complete genome sequence of the thermophilic sulfur-reducer Desulfurobacterium thermolithotrophum type strain (BSA(T)) from a deep-sea hydrothermal vent.</title>
        <authorList>
            <person name="Goker M."/>
            <person name="Daligault H."/>
            <person name="Mwirichia R."/>
            <person name="Lapidus A."/>
            <person name="Lucas S."/>
            <person name="Deshpande S."/>
            <person name="Pagani I."/>
            <person name="Tapia R."/>
            <person name="Cheng J.F."/>
            <person name="Goodwin L."/>
            <person name="Pitluck S."/>
            <person name="Liolios K."/>
            <person name="Ivanova N."/>
            <person name="Mavromatis K."/>
            <person name="Mikhailova N."/>
            <person name="Pati A."/>
            <person name="Chen A."/>
            <person name="Palaniappan K."/>
            <person name="Han C."/>
            <person name="Land M."/>
            <person name="Hauser L."/>
            <person name="Pan C."/>
            <person name="Brambilla E.M."/>
            <person name="Rohde M."/>
            <person name="Spring S."/>
            <person name="Sikorski J."/>
            <person name="Wirth R."/>
            <person name="Detter J.C."/>
            <person name="Woyke T."/>
            <person name="Bristow J."/>
            <person name="Eisen J.A."/>
            <person name="Markowitz V."/>
            <person name="Hugenholtz P."/>
            <person name="Kyrpides N.C."/>
            <person name="Klenk H.P."/>
        </authorList>
    </citation>
    <scope>NUCLEOTIDE SEQUENCE [LARGE SCALE GENOMIC DNA]</scope>
    <source>
        <strain evidence="3">DSM 11699 / BSA</strain>
    </source>
</reference>
<dbReference type="Proteomes" id="UP000007102">
    <property type="component" value="Chromosome"/>
</dbReference>
<dbReference type="RefSeq" id="WP_013638751.1">
    <property type="nucleotide sequence ID" value="NC_015185.1"/>
</dbReference>
<accession>F0S0C0</accession>
<dbReference type="STRING" id="868864.Dester_1163"/>
<dbReference type="OrthoDB" id="15240at2"/>
<dbReference type="GO" id="GO:0030420">
    <property type="term" value="P:establishment of competence for transformation"/>
    <property type="evidence" value="ECO:0007669"/>
    <property type="project" value="InterPro"/>
</dbReference>
<dbReference type="InterPro" id="IPR012902">
    <property type="entry name" value="N_methyl_site"/>
</dbReference>
<organism evidence="2 3">
    <name type="scientific">Desulfurobacterium thermolithotrophum (strain DSM 11699 / BSA)</name>
    <dbReference type="NCBI Taxonomy" id="868864"/>
    <lineage>
        <taxon>Bacteria</taxon>
        <taxon>Pseudomonadati</taxon>
        <taxon>Aquificota</taxon>
        <taxon>Aquificia</taxon>
        <taxon>Desulfurobacteriales</taxon>
        <taxon>Desulfurobacteriaceae</taxon>
        <taxon>Desulfurobacterium</taxon>
    </lineage>
</organism>
<keyword evidence="3" id="KW-1185">Reference proteome</keyword>
<keyword evidence="1" id="KW-0472">Membrane</keyword>
<dbReference type="InterPro" id="IPR016785">
    <property type="entry name" value="ComGD"/>
</dbReference>
<keyword evidence="1" id="KW-1133">Transmembrane helix</keyword>
<reference evidence="3" key="2">
    <citation type="submission" date="2011-02" db="EMBL/GenBank/DDBJ databases">
        <title>The complete genome of Desulfurobacterium thermolithotrophum DSM 11699.</title>
        <authorList>
            <consortium name="US DOE Joint Genome Institute (JGI-PGF)"/>
            <person name="Lucas S."/>
            <person name="Copeland A."/>
            <person name="Lapidus A."/>
            <person name="Bruce D."/>
            <person name="Goodwin L."/>
            <person name="Pitluck S."/>
            <person name="Kyrpides N."/>
            <person name="Mavromatis K."/>
            <person name="Pagani I."/>
            <person name="Ivanova N."/>
            <person name="Mikhailova N."/>
            <person name="Daligault H."/>
            <person name="Detter J.C."/>
            <person name="Tapia R."/>
            <person name="Han C."/>
            <person name="Land M."/>
            <person name="Hauser L."/>
            <person name="Markowitz V."/>
            <person name="Cheng J.-F."/>
            <person name="Hugenholtz P."/>
            <person name="Woyke T."/>
            <person name="Wu D."/>
            <person name="Spring S."/>
            <person name="Brambilla E."/>
            <person name="Klenk H.-P."/>
            <person name="Eisen J.A."/>
        </authorList>
    </citation>
    <scope>NUCLEOTIDE SEQUENCE [LARGE SCALE GENOMIC DNA]</scope>
    <source>
        <strain evidence="3">DSM 11699 / BSA</strain>
    </source>
</reference>
<feature type="transmembrane region" description="Helical" evidence="1">
    <location>
        <begin position="12"/>
        <end position="34"/>
    </location>
</feature>
<evidence type="ECO:0000313" key="3">
    <source>
        <dbReference type="Proteomes" id="UP000007102"/>
    </source>
</evidence>
<dbReference type="KEGG" id="dte:Dester_1163"/>
<dbReference type="EMBL" id="CP002543">
    <property type="protein sequence ID" value="ADY73799.1"/>
    <property type="molecule type" value="Genomic_DNA"/>
</dbReference>
<dbReference type="HOGENOM" id="CLU_1746717_0_0_0"/>
<dbReference type="Gene3D" id="3.30.700.10">
    <property type="entry name" value="Glycoprotein, Type 4 Pilin"/>
    <property type="match status" value="1"/>
</dbReference>
<protein>
    <recommendedName>
        <fullName evidence="4">Prepilin-type N-terminal cleavage/methylation domain-containing protein</fullName>
    </recommendedName>
</protein>
<dbReference type="NCBIfam" id="TIGR02532">
    <property type="entry name" value="IV_pilin_GFxxxE"/>
    <property type="match status" value="1"/>
</dbReference>
<dbReference type="SUPFAM" id="SSF54523">
    <property type="entry name" value="Pili subunits"/>
    <property type="match status" value="1"/>
</dbReference>
<name>F0S0C0_DESTD</name>
<gene>
    <name evidence="2" type="ordered locus">Dester_1163</name>
</gene>
<dbReference type="eggNOG" id="COG4970">
    <property type="taxonomic scope" value="Bacteria"/>
</dbReference>
<evidence type="ECO:0008006" key="4">
    <source>
        <dbReference type="Google" id="ProtNLM"/>
    </source>
</evidence>
<keyword evidence="1" id="KW-0812">Transmembrane</keyword>
<dbReference type="AlphaFoldDB" id="F0S0C0"/>
<evidence type="ECO:0000313" key="2">
    <source>
        <dbReference type="EMBL" id="ADY73799.1"/>
    </source>
</evidence>